<dbReference type="PANTHER" id="PTHR22603:SF66">
    <property type="entry name" value="ETHANOLAMINE KINASE"/>
    <property type="match status" value="1"/>
</dbReference>
<keyword evidence="1" id="KW-0418">Kinase</keyword>
<dbReference type="SUPFAM" id="SSF56112">
    <property type="entry name" value="Protein kinase-like (PK-like)"/>
    <property type="match status" value="1"/>
</dbReference>
<organism evidence="1 2">
    <name type="scientific">Bradyrhizobium brasilense</name>
    <dbReference type="NCBI Taxonomy" id="1419277"/>
    <lineage>
        <taxon>Bacteria</taxon>
        <taxon>Pseudomonadati</taxon>
        <taxon>Pseudomonadota</taxon>
        <taxon>Alphaproteobacteria</taxon>
        <taxon>Hyphomicrobiales</taxon>
        <taxon>Nitrobacteraceae</taxon>
        <taxon>Bradyrhizobium</taxon>
    </lineage>
</organism>
<dbReference type="GO" id="GO:0006646">
    <property type="term" value="P:phosphatidylethanolamine biosynthetic process"/>
    <property type="evidence" value="ECO:0007669"/>
    <property type="project" value="TreeGrafter"/>
</dbReference>
<dbReference type="EMBL" id="FMZW01000011">
    <property type="protein sequence ID" value="SDD47812.1"/>
    <property type="molecule type" value="Genomic_DNA"/>
</dbReference>
<proteinExistence type="predicted"/>
<keyword evidence="1" id="KW-0808">Transferase</keyword>
<dbReference type="Gene3D" id="3.30.200.20">
    <property type="entry name" value="Phosphorylase Kinase, domain 1"/>
    <property type="match status" value="1"/>
</dbReference>
<dbReference type="AlphaFoldDB" id="A0A1G6V2R4"/>
<evidence type="ECO:0000313" key="2">
    <source>
        <dbReference type="Proteomes" id="UP000199245"/>
    </source>
</evidence>
<sequence>MTVRRKLGEGATVHERNIEAAIARVPQWHGKGAAYTPLVGGLMNQNWLVEISGDGRRYFIKVPGEGSEMFIDRVTANEAARNAHAMGVAPEVVFFDATDGLEISEFLEGYRACTNADFGDAAIQADVLDLYRRLHAGPKLGQTKTIFDMIEEHIEQGRELGAHFPQDMSWLMHRYNQAKSAFLASGLDLVPCFNDPMPGNFLISAESGAPKPMKLIDYEFASNNERSYELGVLFAEMFFDEHLTEALIEQYLGEVRPQMVARVILNRALADLKWASWAVVNRKLKDWDFDYQKYGVWKYMRARDVMYDPRWDGWLRLV</sequence>
<dbReference type="GO" id="GO:0005737">
    <property type="term" value="C:cytoplasm"/>
    <property type="evidence" value="ECO:0007669"/>
    <property type="project" value="TreeGrafter"/>
</dbReference>
<evidence type="ECO:0000313" key="1">
    <source>
        <dbReference type="EMBL" id="SDD47812.1"/>
    </source>
</evidence>
<gene>
    <name evidence="1" type="ORF">SAMN05216337_1011167</name>
</gene>
<protein>
    <submittedName>
        <fullName evidence="1">Thiamine kinase</fullName>
    </submittedName>
</protein>
<dbReference type="CDD" id="cd05151">
    <property type="entry name" value="ChoK-like"/>
    <property type="match status" value="1"/>
</dbReference>
<dbReference type="PANTHER" id="PTHR22603">
    <property type="entry name" value="CHOLINE/ETHANOALAMINE KINASE"/>
    <property type="match status" value="1"/>
</dbReference>
<dbReference type="Proteomes" id="UP000199245">
    <property type="component" value="Unassembled WGS sequence"/>
</dbReference>
<dbReference type="GO" id="GO:0004305">
    <property type="term" value="F:ethanolamine kinase activity"/>
    <property type="evidence" value="ECO:0007669"/>
    <property type="project" value="TreeGrafter"/>
</dbReference>
<dbReference type="Pfam" id="PF01633">
    <property type="entry name" value="Choline_kinase"/>
    <property type="match status" value="1"/>
</dbReference>
<dbReference type="RefSeq" id="WP_092083045.1">
    <property type="nucleotide sequence ID" value="NZ_FMZW01000011.1"/>
</dbReference>
<reference evidence="1 2" key="1">
    <citation type="submission" date="2016-10" db="EMBL/GenBank/DDBJ databases">
        <authorList>
            <person name="de Groot N.N."/>
        </authorList>
    </citation>
    <scope>NUCLEOTIDE SEQUENCE [LARGE SCALE GENOMIC DNA]</scope>
    <source>
        <strain evidence="1 2">R5</strain>
    </source>
</reference>
<dbReference type="Gene3D" id="3.90.1200.10">
    <property type="match status" value="1"/>
</dbReference>
<name>A0A1G6V2R4_9BRAD</name>
<accession>A0A1G6V2R4</accession>
<dbReference type="InterPro" id="IPR011009">
    <property type="entry name" value="Kinase-like_dom_sf"/>
</dbReference>